<evidence type="ECO:0000313" key="6">
    <source>
        <dbReference type="Proteomes" id="UP000191040"/>
    </source>
</evidence>
<dbReference type="InterPro" id="IPR018062">
    <property type="entry name" value="HTH_AraC-typ_CS"/>
</dbReference>
<dbReference type="RefSeq" id="WP_078698703.1">
    <property type="nucleotide sequence ID" value="NZ_LT796768.1"/>
</dbReference>
<dbReference type="OrthoDB" id="2039152at2"/>
<reference evidence="6" key="1">
    <citation type="submission" date="2017-02" db="EMBL/GenBank/DDBJ databases">
        <authorList>
            <person name="Varghese N."/>
            <person name="Submissions S."/>
        </authorList>
    </citation>
    <scope>NUCLEOTIDE SEQUENCE [LARGE SCALE GENOMIC DNA]</scope>
    <source>
        <strain evidence="6">9H-4</strain>
    </source>
</reference>
<evidence type="ECO:0000256" key="3">
    <source>
        <dbReference type="ARBA" id="ARBA00023163"/>
    </source>
</evidence>
<keyword evidence="3" id="KW-0804">Transcription</keyword>
<dbReference type="Proteomes" id="UP000191040">
    <property type="component" value="Chromosome I"/>
</dbReference>
<proteinExistence type="predicted"/>
<dbReference type="InterPro" id="IPR014710">
    <property type="entry name" value="RmlC-like_jellyroll"/>
</dbReference>
<dbReference type="InterPro" id="IPR011051">
    <property type="entry name" value="RmlC_Cupin_sf"/>
</dbReference>
<dbReference type="GO" id="GO:0043565">
    <property type="term" value="F:sequence-specific DNA binding"/>
    <property type="evidence" value="ECO:0007669"/>
    <property type="project" value="InterPro"/>
</dbReference>
<dbReference type="SMART" id="SM00342">
    <property type="entry name" value="HTH_ARAC"/>
    <property type="match status" value="2"/>
</dbReference>
<dbReference type="PROSITE" id="PS00041">
    <property type="entry name" value="HTH_ARAC_FAMILY_1"/>
    <property type="match status" value="1"/>
</dbReference>
<dbReference type="PANTHER" id="PTHR11019:SF159">
    <property type="entry name" value="TRANSCRIPTIONAL REGULATOR-RELATED"/>
    <property type="match status" value="1"/>
</dbReference>
<protein>
    <submittedName>
        <fullName evidence="5">AraC-type DNA-binding protein</fullName>
    </submittedName>
</protein>
<dbReference type="PANTHER" id="PTHR11019">
    <property type="entry name" value="HTH-TYPE TRANSCRIPTIONAL REGULATOR NIMR"/>
    <property type="match status" value="1"/>
</dbReference>
<accession>A0A1T4YQX9</accession>
<dbReference type="InterPro" id="IPR018060">
    <property type="entry name" value="HTH_AraC"/>
</dbReference>
<keyword evidence="6" id="KW-1185">Reference proteome</keyword>
<keyword evidence="2 5" id="KW-0238">DNA-binding</keyword>
<dbReference type="STRING" id="1736691.SAMN06295964_0514"/>
<dbReference type="InterPro" id="IPR009057">
    <property type="entry name" value="Homeodomain-like_sf"/>
</dbReference>
<dbReference type="EMBL" id="LT796768">
    <property type="protein sequence ID" value="SKB04247.1"/>
    <property type="molecule type" value="Genomic_DNA"/>
</dbReference>
<sequence>MFPPLATGRTTEDQLPVLLWVHTGTATIEAAGTSHVLTAGEALWVPAGTEHGTRTEAGAVVLPILPSTPALPGAPADVRVVRVPDTWADWLVSQFDFNRHHTQDEDAGALELLALVAGEGSGAPELPSLTMPSSRQARAVAEGFLRSPADLVQVSDLAARENVSLRTLQRQFHDETGLPLSEWRTRARVTVAASLLADGREIGWAARDVGFQTSAGFTRAFRRHVGVAPKDYPRSGAVSVAPALERQPPPVPPRRVWNWVYDWHVLWWVYRGEVAMRIGTRQVVLRAGQAVWIPAGCSASVDERGDGSILLPLGNRRGGAEVAPADLRVLDLQDLAVPYLLHTVVAEYTLFEPVEEGDREALADVLFEEQFGHDSPEQDTGALTGAVAVIARSLRLAPADPRSLAEWAETVGEPVRRLGHEFVHQTGRDFPRWRADVRMSLARELLRDGSTPLAASRVLGYATSAGFGQVFTATHGLTPRQYQQRVVPRQVASSA</sequence>
<evidence type="ECO:0000256" key="1">
    <source>
        <dbReference type="ARBA" id="ARBA00023015"/>
    </source>
</evidence>
<dbReference type="Gene3D" id="1.10.10.60">
    <property type="entry name" value="Homeodomain-like"/>
    <property type="match status" value="2"/>
</dbReference>
<dbReference type="Pfam" id="PF12833">
    <property type="entry name" value="HTH_18"/>
    <property type="match status" value="2"/>
</dbReference>
<evidence type="ECO:0000256" key="2">
    <source>
        <dbReference type="ARBA" id="ARBA00023125"/>
    </source>
</evidence>
<feature type="domain" description="HTH araC/xylS-type" evidence="4">
    <location>
        <begin position="135"/>
        <end position="235"/>
    </location>
</feature>
<gene>
    <name evidence="5" type="ORF">SAMN06295964_0514</name>
</gene>
<feature type="domain" description="HTH araC/xylS-type" evidence="4">
    <location>
        <begin position="384"/>
        <end position="485"/>
    </location>
</feature>
<organism evidence="5 6">
    <name type="scientific">Aeromicrobium choanae</name>
    <dbReference type="NCBI Taxonomy" id="1736691"/>
    <lineage>
        <taxon>Bacteria</taxon>
        <taxon>Bacillati</taxon>
        <taxon>Actinomycetota</taxon>
        <taxon>Actinomycetes</taxon>
        <taxon>Propionibacteriales</taxon>
        <taxon>Nocardioidaceae</taxon>
        <taxon>Aeromicrobium</taxon>
    </lineage>
</organism>
<dbReference type="GO" id="GO:0003700">
    <property type="term" value="F:DNA-binding transcription factor activity"/>
    <property type="evidence" value="ECO:0007669"/>
    <property type="project" value="InterPro"/>
</dbReference>
<dbReference type="Gene3D" id="2.60.120.10">
    <property type="entry name" value="Jelly Rolls"/>
    <property type="match status" value="2"/>
</dbReference>
<evidence type="ECO:0000259" key="4">
    <source>
        <dbReference type="PROSITE" id="PS01124"/>
    </source>
</evidence>
<evidence type="ECO:0000313" key="5">
    <source>
        <dbReference type="EMBL" id="SKB04247.1"/>
    </source>
</evidence>
<name>A0A1T4YQX9_9ACTN</name>
<dbReference type="PROSITE" id="PS01124">
    <property type="entry name" value="HTH_ARAC_FAMILY_2"/>
    <property type="match status" value="2"/>
</dbReference>
<dbReference type="SUPFAM" id="SSF46689">
    <property type="entry name" value="Homeodomain-like"/>
    <property type="match status" value="2"/>
</dbReference>
<keyword evidence="1" id="KW-0805">Transcription regulation</keyword>
<dbReference type="AlphaFoldDB" id="A0A1T4YQX9"/>
<dbReference type="SUPFAM" id="SSF51182">
    <property type="entry name" value="RmlC-like cupins"/>
    <property type="match status" value="2"/>
</dbReference>